<evidence type="ECO:0000313" key="4">
    <source>
        <dbReference type="Proteomes" id="UP000800096"/>
    </source>
</evidence>
<protein>
    <recommendedName>
        <fullName evidence="5">WD40-repeat-containing domain protein</fullName>
    </recommendedName>
</protein>
<dbReference type="Gene3D" id="2.130.10.10">
    <property type="entry name" value="YVTN repeat-like/Quinoprotein amine dehydrogenase"/>
    <property type="match status" value="1"/>
</dbReference>
<reference evidence="3" key="1">
    <citation type="journal article" date="2020" name="Stud. Mycol.">
        <title>101 Dothideomycetes genomes: a test case for predicting lifestyles and emergence of pathogens.</title>
        <authorList>
            <person name="Haridas S."/>
            <person name="Albert R."/>
            <person name="Binder M."/>
            <person name="Bloem J."/>
            <person name="Labutti K."/>
            <person name="Salamov A."/>
            <person name="Andreopoulos B."/>
            <person name="Baker S."/>
            <person name="Barry K."/>
            <person name="Bills G."/>
            <person name="Bluhm B."/>
            <person name="Cannon C."/>
            <person name="Castanera R."/>
            <person name="Culley D."/>
            <person name="Daum C."/>
            <person name="Ezra D."/>
            <person name="Gonzalez J."/>
            <person name="Henrissat B."/>
            <person name="Kuo A."/>
            <person name="Liang C."/>
            <person name="Lipzen A."/>
            <person name="Lutzoni F."/>
            <person name="Magnuson J."/>
            <person name="Mondo S."/>
            <person name="Nolan M."/>
            <person name="Ohm R."/>
            <person name="Pangilinan J."/>
            <person name="Park H.-J."/>
            <person name="Ramirez L."/>
            <person name="Alfaro M."/>
            <person name="Sun H."/>
            <person name="Tritt A."/>
            <person name="Yoshinaga Y."/>
            <person name="Zwiers L.-H."/>
            <person name="Turgeon B."/>
            <person name="Goodwin S."/>
            <person name="Spatafora J."/>
            <person name="Crous P."/>
            <person name="Grigoriev I."/>
        </authorList>
    </citation>
    <scope>NUCLEOTIDE SEQUENCE</scope>
    <source>
        <strain evidence="3">HMLAC05119</strain>
    </source>
</reference>
<dbReference type="PANTHER" id="PTHR44472">
    <property type="entry name" value="DDB1- AND CUL4-ASSOCIATED FACTOR 4-RELATED"/>
    <property type="match status" value="1"/>
</dbReference>
<name>A0A6A5QQ83_AMPQU</name>
<accession>A0A6A5QQ83</accession>
<dbReference type="PANTHER" id="PTHR44472:SF1">
    <property type="entry name" value="DDB1 AND CUL4 ASSOCIATED FACTOR 4"/>
    <property type="match status" value="1"/>
</dbReference>
<dbReference type="InterPro" id="IPR015943">
    <property type="entry name" value="WD40/YVTN_repeat-like_dom_sf"/>
</dbReference>
<keyword evidence="2" id="KW-0677">Repeat</keyword>
<keyword evidence="1" id="KW-0853">WD repeat</keyword>
<dbReference type="SUPFAM" id="SSF50978">
    <property type="entry name" value="WD40 repeat-like"/>
    <property type="match status" value="1"/>
</dbReference>
<gene>
    <name evidence="3" type="ORF">BDU57DRAFT_514303</name>
</gene>
<dbReference type="InterPro" id="IPR052254">
    <property type="entry name" value="CUL4-DDB1_E3_ligase_receptor"/>
</dbReference>
<dbReference type="GO" id="GO:0080008">
    <property type="term" value="C:Cul4-RING E3 ubiquitin ligase complex"/>
    <property type="evidence" value="ECO:0007669"/>
    <property type="project" value="TreeGrafter"/>
</dbReference>
<dbReference type="EMBL" id="ML979134">
    <property type="protein sequence ID" value="KAF1917835.1"/>
    <property type="molecule type" value="Genomic_DNA"/>
</dbReference>
<dbReference type="AlphaFoldDB" id="A0A6A5QQ83"/>
<evidence type="ECO:0000256" key="2">
    <source>
        <dbReference type="ARBA" id="ARBA00022737"/>
    </source>
</evidence>
<evidence type="ECO:0008006" key="5">
    <source>
        <dbReference type="Google" id="ProtNLM"/>
    </source>
</evidence>
<organism evidence="3 4">
    <name type="scientific">Ampelomyces quisqualis</name>
    <name type="common">Powdery mildew agent</name>
    <dbReference type="NCBI Taxonomy" id="50730"/>
    <lineage>
        <taxon>Eukaryota</taxon>
        <taxon>Fungi</taxon>
        <taxon>Dikarya</taxon>
        <taxon>Ascomycota</taxon>
        <taxon>Pezizomycotina</taxon>
        <taxon>Dothideomycetes</taxon>
        <taxon>Pleosporomycetidae</taxon>
        <taxon>Pleosporales</taxon>
        <taxon>Pleosporineae</taxon>
        <taxon>Phaeosphaeriaceae</taxon>
        <taxon>Ampelomyces</taxon>
    </lineage>
</organism>
<keyword evidence="4" id="KW-1185">Reference proteome</keyword>
<evidence type="ECO:0000256" key="1">
    <source>
        <dbReference type="ARBA" id="ARBA00022574"/>
    </source>
</evidence>
<proteinExistence type="predicted"/>
<dbReference type="OrthoDB" id="128867at2759"/>
<dbReference type="InterPro" id="IPR036322">
    <property type="entry name" value="WD40_repeat_dom_sf"/>
</dbReference>
<sequence>MNGQAIPGFYWDPEKKKYFKIQSATASRDANLKYSAQNIRKREKQERVQSIVSARKQRVRKERVARRHVHDVTQICVQREIGLNRRSNYAKCVWPDAILYGLSQRPQKVLDRLGAAPAPRFVRDPVSKTLYIQYGDDSIIRLRPYRDGDPPLPSRMLNPLHILYDMERDDGRITVYTPEVWEEIHRTTSAVSSLTYLPATGSLATTTYGSDRPPTVILSDPVRNGPYIGQQFTPRGCRTIWGAAARPTSFDHSPGLLNTVAASHVEHLAVAASNTMYLFTCPQTGAWHMETGITSLETDVLAVDWISYTTVALGCRDGKIRLYDTRSGGSSHILTHPFPISKIKRADDPTRLVVSGLQDSLFLYDIRSSRPAHPSGSNHDDHHYNPEFINSLYPGHRNSKKRRKMSQKASTHWSQPVLTFYHANVDDLELDVDVHPQLGLAAAAQNPDDDVAIRVSNLWTGKTVKEFRRDKESQSQRVRSLKFMDDVDGGVEIWSSWGGGIAKFTQ</sequence>
<dbReference type="Proteomes" id="UP000800096">
    <property type="component" value="Unassembled WGS sequence"/>
</dbReference>
<evidence type="ECO:0000313" key="3">
    <source>
        <dbReference type="EMBL" id="KAF1917835.1"/>
    </source>
</evidence>